<name>A0ACB8RI53_9AGAM</name>
<dbReference type="Proteomes" id="UP000814033">
    <property type="component" value="Unassembled WGS sequence"/>
</dbReference>
<organism evidence="1 2">
    <name type="scientific">Auriscalpium vulgare</name>
    <dbReference type="NCBI Taxonomy" id="40419"/>
    <lineage>
        <taxon>Eukaryota</taxon>
        <taxon>Fungi</taxon>
        <taxon>Dikarya</taxon>
        <taxon>Basidiomycota</taxon>
        <taxon>Agaricomycotina</taxon>
        <taxon>Agaricomycetes</taxon>
        <taxon>Russulales</taxon>
        <taxon>Auriscalpiaceae</taxon>
        <taxon>Auriscalpium</taxon>
    </lineage>
</organism>
<gene>
    <name evidence="1" type="ORF">FA95DRAFT_336196</name>
</gene>
<evidence type="ECO:0000313" key="1">
    <source>
        <dbReference type="EMBL" id="KAI0043849.1"/>
    </source>
</evidence>
<reference evidence="1" key="2">
    <citation type="journal article" date="2022" name="New Phytol.">
        <title>Evolutionary transition to the ectomycorrhizal habit in the genomes of a hyperdiverse lineage of mushroom-forming fungi.</title>
        <authorList>
            <person name="Looney B."/>
            <person name="Miyauchi S."/>
            <person name="Morin E."/>
            <person name="Drula E."/>
            <person name="Courty P.E."/>
            <person name="Kohler A."/>
            <person name="Kuo A."/>
            <person name="LaButti K."/>
            <person name="Pangilinan J."/>
            <person name="Lipzen A."/>
            <person name="Riley R."/>
            <person name="Andreopoulos W."/>
            <person name="He G."/>
            <person name="Johnson J."/>
            <person name="Nolan M."/>
            <person name="Tritt A."/>
            <person name="Barry K.W."/>
            <person name="Grigoriev I.V."/>
            <person name="Nagy L.G."/>
            <person name="Hibbett D."/>
            <person name="Henrissat B."/>
            <person name="Matheny P.B."/>
            <person name="Labbe J."/>
            <person name="Martin F.M."/>
        </authorList>
    </citation>
    <scope>NUCLEOTIDE SEQUENCE</scope>
    <source>
        <strain evidence="1">FP105234-sp</strain>
    </source>
</reference>
<protein>
    <submittedName>
        <fullName evidence="1">Uncharacterized protein</fullName>
    </submittedName>
</protein>
<proteinExistence type="predicted"/>
<evidence type="ECO:0000313" key="2">
    <source>
        <dbReference type="Proteomes" id="UP000814033"/>
    </source>
</evidence>
<reference evidence="1" key="1">
    <citation type="submission" date="2021-02" db="EMBL/GenBank/DDBJ databases">
        <authorList>
            <consortium name="DOE Joint Genome Institute"/>
            <person name="Ahrendt S."/>
            <person name="Looney B.P."/>
            <person name="Miyauchi S."/>
            <person name="Morin E."/>
            <person name="Drula E."/>
            <person name="Courty P.E."/>
            <person name="Chicoki N."/>
            <person name="Fauchery L."/>
            <person name="Kohler A."/>
            <person name="Kuo A."/>
            <person name="Labutti K."/>
            <person name="Pangilinan J."/>
            <person name="Lipzen A."/>
            <person name="Riley R."/>
            <person name="Andreopoulos W."/>
            <person name="He G."/>
            <person name="Johnson J."/>
            <person name="Barry K.W."/>
            <person name="Grigoriev I.V."/>
            <person name="Nagy L."/>
            <person name="Hibbett D."/>
            <person name="Henrissat B."/>
            <person name="Matheny P.B."/>
            <person name="Labbe J."/>
            <person name="Martin F."/>
        </authorList>
    </citation>
    <scope>NUCLEOTIDE SEQUENCE</scope>
    <source>
        <strain evidence="1">FP105234-sp</strain>
    </source>
</reference>
<sequence>MAAARKVRPVGGQGGVEITRKRGNTENMSAGMSCDERLLTVSTANPFIGERFLLRLWTNDSIVREEDMHYIEEVYSWFSGISCTTEPGSRLRSVKKLDGETDCAPWTTPSCSSPAASRAISTPHPIPHRDHIQCASARSFGGCLPQAGSLVLAATNSKQARQADHQDSDDGGNIGTESDACT</sequence>
<accession>A0ACB8RI53</accession>
<comment type="caution">
    <text evidence="1">The sequence shown here is derived from an EMBL/GenBank/DDBJ whole genome shotgun (WGS) entry which is preliminary data.</text>
</comment>
<keyword evidence="2" id="KW-1185">Reference proteome</keyword>
<dbReference type="EMBL" id="MU276002">
    <property type="protein sequence ID" value="KAI0043849.1"/>
    <property type="molecule type" value="Genomic_DNA"/>
</dbReference>